<gene>
    <name evidence="1" type="ORF">F0A16_20670</name>
</gene>
<protein>
    <submittedName>
        <fullName evidence="1">Uncharacterized protein</fullName>
    </submittedName>
</protein>
<accession>A0A640WAC2</accession>
<name>A0A640WAC2_9GAMM</name>
<reference evidence="1 2" key="1">
    <citation type="submission" date="2019-08" db="EMBL/GenBank/DDBJ databases">
        <title>Bioinformatics analysis of the strain L3 and L5.</title>
        <authorList>
            <person name="Li X."/>
        </authorList>
    </citation>
    <scope>NUCLEOTIDE SEQUENCE [LARGE SCALE GENOMIC DNA]</scope>
    <source>
        <strain evidence="1 2">L3</strain>
    </source>
</reference>
<organism evidence="1 2">
    <name type="scientific">Salinicola corii</name>
    <dbReference type="NCBI Taxonomy" id="2606937"/>
    <lineage>
        <taxon>Bacteria</taxon>
        <taxon>Pseudomonadati</taxon>
        <taxon>Pseudomonadota</taxon>
        <taxon>Gammaproteobacteria</taxon>
        <taxon>Oceanospirillales</taxon>
        <taxon>Halomonadaceae</taxon>
        <taxon>Salinicola</taxon>
    </lineage>
</organism>
<dbReference type="AlphaFoldDB" id="A0A640WAC2"/>
<keyword evidence="2" id="KW-1185">Reference proteome</keyword>
<dbReference type="RefSeq" id="WP_149437816.1">
    <property type="nucleotide sequence ID" value="NZ_VTPX01000021.1"/>
</dbReference>
<evidence type="ECO:0000313" key="2">
    <source>
        <dbReference type="Proteomes" id="UP000466024"/>
    </source>
</evidence>
<proteinExistence type="predicted"/>
<dbReference type="EMBL" id="VTPX01000021">
    <property type="protein sequence ID" value="KAA0015503.1"/>
    <property type="molecule type" value="Genomic_DNA"/>
</dbReference>
<sequence length="249" mass="28024">MDWDYFRADDGGFKLKRLPPLKAPIKVKDETDLSDWRGDFRGLSFDRGLREYRDLFGAFMYEIDYEDVADAFNRLSAKDLGELGVFAKHYGVVCDFYLDASSGEDEFITDLGRLTEEKLLKSGFARKCYPENVEEWGDALMQYKMPELKQIAASAGIETKGVLKGALCQTLASAGHAGNSHVPKPAYPGVRAEKLVIAALDNWHREFVESLSQALDEYPPEYKARVMEDVCSDMDDEVVPSSITGRYIS</sequence>
<dbReference type="Proteomes" id="UP000466024">
    <property type="component" value="Unassembled WGS sequence"/>
</dbReference>
<evidence type="ECO:0000313" key="1">
    <source>
        <dbReference type="EMBL" id="KAA0015503.1"/>
    </source>
</evidence>
<comment type="caution">
    <text evidence="1">The sequence shown here is derived from an EMBL/GenBank/DDBJ whole genome shotgun (WGS) entry which is preliminary data.</text>
</comment>